<dbReference type="InterPro" id="IPR036388">
    <property type="entry name" value="WH-like_DNA-bd_sf"/>
</dbReference>
<evidence type="ECO:0000256" key="2">
    <source>
        <dbReference type="ARBA" id="ARBA00023015"/>
    </source>
</evidence>
<sequence length="298" mass="32522">MDTLLNLKAFLETARTGNFTAAGRAIGVAPSVVTKRVDQLEWRLKTTLLTRTTRRVELTDAGKLFLPKARTLVNELDDLMRGVSTSNSELIGSIRMKVPTTLGANYLAKILITFQEEHPGVSLNVQTLDRSVNPADEGFDIAIGALPEVYTGVVEEPLCIYPRLACASPSYLSARGTPCHPNDLAHHDCLIFGPSGAAWTFESGEKRLVVEGKSKFSSNNSHMLLAAAREGKGVAILAKVILAPALEAGHLVPILTEYPVPDLWLRAWIPKARAHVPHVRALLDFLKCELLNLNESGW</sequence>
<dbReference type="InterPro" id="IPR036390">
    <property type="entry name" value="WH_DNA-bd_sf"/>
</dbReference>
<dbReference type="InterPro" id="IPR005119">
    <property type="entry name" value="LysR_subst-bd"/>
</dbReference>
<dbReference type="Pfam" id="PF03466">
    <property type="entry name" value="LysR_substrate"/>
    <property type="match status" value="1"/>
</dbReference>
<dbReference type="PANTHER" id="PTHR30537">
    <property type="entry name" value="HTH-TYPE TRANSCRIPTIONAL REGULATOR"/>
    <property type="match status" value="1"/>
</dbReference>
<keyword evidence="3" id="KW-0238">DNA-binding</keyword>
<reference evidence="6 7" key="1">
    <citation type="submission" date="2023-10" db="EMBL/GenBank/DDBJ databases">
        <title>Noviherbaspirillum sp. CPCC 100848 genome assembly.</title>
        <authorList>
            <person name="Li X.Y."/>
            <person name="Fang X.M."/>
        </authorList>
    </citation>
    <scope>NUCLEOTIDE SEQUENCE [LARGE SCALE GENOMIC DNA]</scope>
    <source>
        <strain evidence="6 7">CPCC 100848</strain>
    </source>
</reference>
<dbReference type="SUPFAM" id="SSF46785">
    <property type="entry name" value="Winged helix' DNA-binding domain"/>
    <property type="match status" value="1"/>
</dbReference>
<dbReference type="Pfam" id="PF00126">
    <property type="entry name" value="HTH_1"/>
    <property type="match status" value="1"/>
</dbReference>
<dbReference type="PANTHER" id="PTHR30537:SF35">
    <property type="entry name" value="TRANSCRIPTIONAL REGULATORY PROTEIN"/>
    <property type="match status" value="1"/>
</dbReference>
<evidence type="ECO:0000259" key="5">
    <source>
        <dbReference type="PROSITE" id="PS50931"/>
    </source>
</evidence>
<dbReference type="InterPro" id="IPR058163">
    <property type="entry name" value="LysR-type_TF_proteobact-type"/>
</dbReference>
<comment type="caution">
    <text evidence="6">The sequence shown here is derived from an EMBL/GenBank/DDBJ whole genome shotgun (WGS) entry which is preliminary data.</text>
</comment>
<protein>
    <submittedName>
        <fullName evidence="6">LysR substrate-binding domain-containing protein</fullName>
    </submittedName>
</protein>
<comment type="similarity">
    <text evidence="1">Belongs to the LysR transcriptional regulatory family.</text>
</comment>
<dbReference type="InterPro" id="IPR000847">
    <property type="entry name" value="LysR_HTH_N"/>
</dbReference>
<keyword evidence="2" id="KW-0805">Transcription regulation</keyword>
<feature type="domain" description="HTH lysR-type" evidence="5">
    <location>
        <begin position="1"/>
        <end position="59"/>
    </location>
</feature>
<evidence type="ECO:0000256" key="4">
    <source>
        <dbReference type="ARBA" id="ARBA00023163"/>
    </source>
</evidence>
<evidence type="ECO:0000256" key="3">
    <source>
        <dbReference type="ARBA" id="ARBA00023125"/>
    </source>
</evidence>
<gene>
    <name evidence="6" type="ORF">RY831_14435</name>
</gene>
<name>A0ABU6J9S1_9BURK</name>
<keyword evidence="4" id="KW-0804">Transcription</keyword>
<dbReference type="RefSeq" id="WP_326507073.1">
    <property type="nucleotide sequence ID" value="NZ_JAWIIV010000011.1"/>
</dbReference>
<accession>A0ABU6J9S1</accession>
<dbReference type="Gene3D" id="3.40.190.290">
    <property type="match status" value="1"/>
</dbReference>
<keyword evidence="7" id="KW-1185">Reference proteome</keyword>
<dbReference type="SUPFAM" id="SSF53850">
    <property type="entry name" value="Periplasmic binding protein-like II"/>
    <property type="match status" value="1"/>
</dbReference>
<evidence type="ECO:0000256" key="1">
    <source>
        <dbReference type="ARBA" id="ARBA00009437"/>
    </source>
</evidence>
<dbReference type="EMBL" id="JAWIIV010000011">
    <property type="protein sequence ID" value="MEC4720356.1"/>
    <property type="molecule type" value="Genomic_DNA"/>
</dbReference>
<organism evidence="6 7">
    <name type="scientific">Noviherbaspirillum album</name>
    <dbReference type="NCBI Taxonomy" id="3080276"/>
    <lineage>
        <taxon>Bacteria</taxon>
        <taxon>Pseudomonadati</taxon>
        <taxon>Pseudomonadota</taxon>
        <taxon>Betaproteobacteria</taxon>
        <taxon>Burkholderiales</taxon>
        <taxon>Oxalobacteraceae</taxon>
        <taxon>Noviherbaspirillum</taxon>
    </lineage>
</organism>
<dbReference type="Proteomes" id="UP001352263">
    <property type="component" value="Unassembled WGS sequence"/>
</dbReference>
<evidence type="ECO:0000313" key="6">
    <source>
        <dbReference type="EMBL" id="MEC4720356.1"/>
    </source>
</evidence>
<proteinExistence type="inferred from homology"/>
<dbReference type="PROSITE" id="PS50931">
    <property type="entry name" value="HTH_LYSR"/>
    <property type="match status" value="1"/>
</dbReference>
<dbReference type="Gene3D" id="1.10.10.10">
    <property type="entry name" value="Winged helix-like DNA-binding domain superfamily/Winged helix DNA-binding domain"/>
    <property type="match status" value="1"/>
</dbReference>
<evidence type="ECO:0000313" key="7">
    <source>
        <dbReference type="Proteomes" id="UP001352263"/>
    </source>
</evidence>
<dbReference type="CDD" id="cd08422">
    <property type="entry name" value="PBP2_CrgA_like"/>
    <property type="match status" value="1"/>
</dbReference>